<reference evidence="3" key="1">
    <citation type="submission" date="2016-10" db="EMBL/GenBank/DDBJ databases">
        <authorList>
            <person name="Varghese N."/>
            <person name="Submissions S."/>
        </authorList>
    </citation>
    <scope>NUCLEOTIDE SEQUENCE [LARGE SCALE GENOMIC DNA]</scope>
    <source>
        <strain evidence="3">DSM 217</strain>
    </source>
</reference>
<dbReference type="InterPro" id="IPR037919">
    <property type="entry name" value="OGT"/>
</dbReference>
<dbReference type="PROSITE" id="PS50005">
    <property type="entry name" value="TPR"/>
    <property type="match status" value="4"/>
</dbReference>
<evidence type="ECO:0000313" key="2">
    <source>
        <dbReference type="EMBL" id="SDX51505.1"/>
    </source>
</evidence>
<gene>
    <name evidence="2" type="ORF">SAMN05421783_13231</name>
</gene>
<dbReference type="GO" id="GO:0097363">
    <property type="term" value="F:protein O-acetylglucosaminyltransferase activity"/>
    <property type="evidence" value="ECO:0007669"/>
    <property type="project" value="TreeGrafter"/>
</dbReference>
<dbReference type="SMART" id="SM00028">
    <property type="entry name" value="TPR"/>
    <property type="match status" value="7"/>
</dbReference>
<keyword evidence="1" id="KW-0802">TPR repeat</keyword>
<proteinExistence type="predicted"/>
<dbReference type="STRING" id="1058.SAMN05421783_13231"/>
<dbReference type="Gene3D" id="1.25.40.10">
    <property type="entry name" value="Tetratricopeptide repeat domain"/>
    <property type="match status" value="2"/>
</dbReference>
<dbReference type="GO" id="GO:0006493">
    <property type="term" value="P:protein O-linked glycosylation"/>
    <property type="evidence" value="ECO:0007669"/>
    <property type="project" value="InterPro"/>
</dbReference>
<feature type="repeat" description="TPR" evidence="1">
    <location>
        <begin position="239"/>
        <end position="272"/>
    </location>
</feature>
<dbReference type="PANTHER" id="PTHR44366:SF1">
    <property type="entry name" value="UDP-N-ACETYLGLUCOSAMINE--PEPTIDE N-ACETYLGLUCOSAMINYLTRANSFERASE 110 KDA SUBUNIT"/>
    <property type="match status" value="1"/>
</dbReference>
<evidence type="ECO:0000256" key="1">
    <source>
        <dbReference type="PROSITE-ProRule" id="PRU00339"/>
    </source>
</evidence>
<accession>A0A1H3CBQ6</accession>
<evidence type="ECO:0000313" key="3">
    <source>
        <dbReference type="Proteomes" id="UP000198816"/>
    </source>
</evidence>
<dbReference type="Proteomes" id="UP000198816">
    <property type="component" value="Unassembled WGS sequence"/>
</dbReference>
<dbReference type="AlphaFoldDB" id="A0A1H3CBQ6"/>
<dbReference type="EMBL" id="FNNZ01000032">
    <property type="protein sequence ID" value="SDX51505.1"/>
    <property type="molecule type" value="Genomic_DNA"/>
</dbReference>
<keyword evidence="3" id="KW-1185">Reference proteome</keyword>
<dbReference type="OrthoDB" id="1668776at2"/>
<dbReference type="InterPro" id="IPR019734">
    <property type="entry name" value="TPR_rpt"/>
</dbReference>
<dbReference type="PANTHER" id="PTHR44366">
    <property type="entry name" value="UDP-N-ACETYLGLUCOSAMINE--PEPTIDE N-ACETYLGLUCOSAMINYLTRANSFERASE 110 KDA SUBUNIT"/>
    <property type="match status" value="1"/>
</dbReference>
<name>A0A1H3CBQ6_THIRO</name>
<protein>
    <submittedName>
        <fullName evidence="2">Flp pilus assembly protein TadD, contains TPR repeats</fullName>
    </submittedName>
</protein>
<dbReference type="Pfam" id="PF13432">
    <property type="entry name" value="TPR_16"/>
    <property type="match status" value="1"/>
</dbReference>
<feature type="repeat" description="TPR" evidence="1">
    <location>
        <begin position="73"/>
        <end position="106"/>
    </location>
</feature>
<organism evidence="2 3">
    <name type="scientific">Thiocapsa roseopersicina</name>
    <dbReference type="NCBI Taxonomy" id="1058"/>
    <lineage>
        <taxon>Bacteria</taxon>
        <taxon>Pseudomonadati</taxon>
        <taxon>Pseudomonadota</taxon>
        <taxon>Gammaproteobacteria</taxon>
        <taxon>Chromatiales</taxon>
        <taxon>Chromatiaceae</taxon>
        <taxon>Thiocapsa</taxon>
    </lineage>
</organism>
<dbReference type="InterPro" id="IPR011990">
    <property type="entry name" value="TPR-like_helical_dom_sf"/>
</dbReference>
<dbReference type="SUPFAM" id="SSF81901">
    <property type="entry name" value="HCP-like"/>
    <property type="match status" value="1"/>
</dbReference>
<feature type="repeat" description="TPR" evidence="1">
    <location>
        <begin position="175"/>
        <end position="208"/>
    </location>
</feature>
<dbReference type="Pfam" id="PF13414">
    <property type="entry name" value="TPR_11"/>
    <property type="match status" value="1"/>
</dbReference>
<sequence length="293" mass="32049">MGCVSSPTKPATNEMGAFASLYDGKSDVAFATLFPVASATEAIQRGDLALSQGDMDRALFEYIRALDMDPKNADALYKIGLIHSARGNIPLAEMAYRWSLQEDPNNLGSLTGLGVLLLKKREYAESRGHLEKAVGIDARIAPAQNALGVISDLDRDYDRAQRHYSMAIEAGAASASLMNNLGYSRYLGGNLKGAATAFREALLMDPNYELAWRNLALVYTRQGRYDEAIEALTKVQDEAKAYNDVGYLLMVDGKLDKARGYFDEAKRLSPSFYALADTNSRRVELMQGHAASP</sequence>
<feature type="repeat" description="TPR" evidence="1">
    <location>
        <begin position="39"/>
        <end position="72"/>
    </location>
</feature>